<evidence type="ECO:0000313" key="5">
    <source>
        <dbReference type="EMBL" id="KAK4183435.1"/>
    </source>
</evidence>
<dbReference type="EMBL" id="MU864548">
    <property type="protein sequence ID" value="KAK4183435.1"/>
    <property type="molecule type" value="Genomic_DNA"/>
</dbReference>
<feature type="compositionally biased region" description="Basic and acidic residues" evidence="2">
    <location>
        <begin position="553"/>
        <end position="571"/>
    </location>
</feature>
<comment type="similarity">
    <text evidence="1">Belongs to the peptidase A1 family.</text>
</comment>
<gene>
    <name evidence="5" type="ORF">QBC35DRAFT_443369</name>
</gene>
<dbReference type="Gene3D" id="2.40.70.10">
    <property type="entry name" value="Acid Proteases"/>
    <property type="match status" value="2"/>
</dbReference>
<dbReference type="InterPro" id="IPR033121">
    <property type="entry name" value="PEPTIDASE_A1"/>
</dbReference>
<reference evidence="5" key="1">
    <citation type="journal article" date="2023" name="Mol. Phylogenet. Evol.">
        <title>Genome-scale phylogeny and comparative genomics of the fungal order Sordariales.</title>
        <authorList>
            <person name="Hensen N."/>
            <person name="Bonometti L."/>
            <person name="Westerberg I."/>
            <person name="Brannstrom I.O."/>
            <person name="Guillou S."/>
            <person name="Cros-Aarteil S."/>
            <person name="Calhoun S."/>
            <person name="Haridas S."/>
            <person name="Kuo A."/>
            <person name="Mondo S."/>
            <person name="Pangilinan J."/>
            <person name="Riley R."/>
            <person name="LaButti K."/>
            <person name="Andreopoulos B."/>
            <person name="Lipzen A."/>
            <person name="Chen C."/>
            <person name="Yan M."/>
            <person name="Daum C."/>
            <person name="Ng V."/>
            <person name="Clum A."/>
            <person name="Steindorff A."/>
            <person name="Ohm R.A."/>
            <person name="Martin F."/>
            <person name="Silar P."/>
            <person name="Natvig D.O."/>
            <person name="Lalanne C."/>
            <person name="Gautier V."/>
            <person name="Ament-Velasquez S.L."/>
            <person name="Kruys A."/>
            <person name="Hutchinson M.I."/>
            <person name="Powell A.J."/>
            <person name="Barry K."/>
            <person name="Miller A.N."/>
            <person name="Grigoriev I.V."/>
            <person name="Debuchy R."/>
            <person name="Gladieux P."/>
            <person name="Hiltunen Thoren M."/>
            <person name="Johannesson H."/>
        </authorList>
    </citation>
    <scope>NUCLEOTIDE SEQUENCE</scope>
    <source>
        <strain evidence="5">PSN309</strain>
    </source>
</reference>
<dbReference type="AlphaFoldDB" id="A0AAN6WK75"/>
<accession>A0AAN6WK75</accession>
<dbReference type="GO" id="GO:0006508">
    <property type="term" value="P:proteolysis"/>
    <property type="evidence" value="ECO:0007669"/>
    <property type="project" value="UniProtKB-KW"/>
</dbReference>
<name>A0AAN6WK75_9PEZI</name>
<dbReference type="PROSITE" id="PS51767">
    <property type="entry name" value="PEPTIDASE_A1"/>
    <property type="match status" value="1"/>
</dbReference>
<feature type="transmembrane region" description="Helical" evidence="3">
    <location>
        <begin position="510"/>
        <end position="532"/>
    </location>
</feature>
<dbReference type="Pfam" id="PF00026">
    <property type="entry name" value="Asp"/>
    <property type="match status" value="1"/>
</dbReference>
<feature type="compositionally biased region" description="Polar residues" evidence="2">
    <location>
        <begin position="482"/>
        <end position="497"/>
    </location>
</feature>
<dbReference type="GO" id="GO:0004190">
    <property type="term" value="F:aspartic-type endopeptidase activity"/>
    <property type="evidence" value="ECO:0007669"/>
    <property type="project" value="InterPro"/>
</dbReference>
<evidence type="ECO:0000256" key="2">
    <source>
        <dbReference type="SAM" id="MobiDB-lite"/>
    </source>
</evidence>
<keyword evidence="3" id="KW-1133">Transmembrane helix</keyword>
<organism evidence="5 6">
    <name type="scientific">Podospora australis</name>
    <dbReference type="NCBI Taxonomy" id="1536484"/>
    <lineage>
        <taxon>Eukaryota</taxon>
        <taxon>Fungi</taxon>
        <taxon>Dikarya</taxon>
        <taxon>Ascomycota</taxon>
        <taxon>Pezizomycotina</taxon>
        <taxon>Sordariomycetes</taxon>
        <taxon>Sordariomycetidae</taxon>
        <taxon>Sordariales</taxon>
        <taxon>Podosporaceae</taxon>
        <taxon>Podospora</taxon>
    </lineage>
</organism>
<dbReference type="SUPFAM" id="SSF50630">
    <property type="entry name" value="Acid proteases"/>
    <property type="match status" value="1"/>
</dbReference>
<dbReference type="Proteomes" id="UP001302126">
    <property type="component" value="Unassembled WGS sequence"/>
</dbReference>
<dbReference type="PRINTS" id="PR00792">
    <property type="entry name" value="PEPSIN"/>
</dbReference>
<evidence type="ECO:0000256" key="1">
    <source>
        <dbReference type="ARBA" id="ARBA00007447"/>
    </source>
</evidence>
<feature type="region of interest" description="Disordered" evidence="2">
    <location>
        <begin position="583"/>
        <end position="666"/>
    </location>
</feature>
<feature type="region of interest" description="Disordered" evidence="2">
    <location>
        <begin position="543"/>
        <end position="571"/>
    </location>
</feature>
<dbReference type="PANTHER" id="PTHR47966:SF73">
    <property type="entry name" value="PEPTIDASE A1 DOMAIN-CONTAINING PROTEIN"/>
    <property type="match status" value="1"/>
</dbReference>
<evidence type="ECO:0000259" key="4">
    <source>
        <dbReference type="PROSITE" id="PS51767"/>
    </source>
</evidence>
<feature type="compositionally biased region" description="Basic and acidic residues" evidence="2">
    <location>
        <begin position="656"/>
        <end position="666"/>
    </location>
</feature>
<comment type="caution">
    <text evidence="5">The sequence shown here is derived from an EMBL/GenBank/DDBJ whole genome shotgun (WGS) entry which is preliminary data.</text>
</comment>
<reference evidence="5" key="2">
    <citation type="submission" date="2023-05" db="EMBL/GenBank/DDBJ databases">
        <authorList>
            <consortium name="Lawrence Berkeley National Laboratory"/>
            <person name="Steindorff A."/>
            <person name="Hensen N."/>
            <person name="Bonometti L."/>
            <person name="Westerberg I."/>
            <person name="Brannstrom I.O."/>
            <person name="Guillou S."/>
            <person name="Cros-Aarteil S."/>
            <person name="Calhoun S."/>
            <person name="Haridas S."/>
            <person name="Kuo A."/>
            <person name="Mondo S."/>
            <person name="Pangilinan J."/>
            <person name="Riley R."/>
            <person name="Labutti K."/>
            <person name="Andreopoulos B."/>
            <person name="Lipzen A."/>
            <person name="Chen C."/>
            <person name="Yanf M."/>
            <person name="Daum C."/>
            <person name="Ng V."/>
            <person name="Clum A."/>
            <person name="Ohm R."/>
            <person name="Martin F."/>
            <person name="Silar P."/>
            <person name="Natvig D."/>
            <person name="Lalanne C."/>
            <person name="Gautier V."/>
            <person name="Ament-Velasquez S.L."/>
            <person name="Kruys A."/>
            <person name="Hutchinson M.I."/>
            <person name="Powell A.J."/>
            <person name="Barry K."/>
            <person name="Miller A.N."/>
            <person name="Grigoriev I.V."/>
            <person name="Debuchy R."/>
            <person name="Gladieux P."/>
            <person name="Thoren M.H."/>
            <person name="Johannesson H."/>
        </authorList>
    </citation>
    <scope>NUCLEOTIDE SEQUENCE</scope>
    <source>
        <strain evidence="5">PSN309</strain>
    </source>
</reference>
<feature type="domain" description="Peptidase A1" evidence="4">
    <location>
        <begin position="67"/>
        <end position="439"/>
    </location>
</feature>
<keyword evidence="6" id="KW-1185">Reference proteome</keyword>
<keyword evidence="5" id="KW-0378">Hydrolase</keyword>
<evidence type="ECO:0000313" key="6">
    <source>
        <dbReference type="Proteomes" id="UP001302126"/>
    </source>
</evidence>
<dbReference type="PANTHER" id="PTHR47966">
    <property type="entry name" value="BETA-SITE APP-CLEAVING ENZYME, ISOFORM A-RELATED"/>
    <property type="match status" value="1"/>
</dbReference>
<proteinExistence type="inferred from homology"/>
<sequence>MSFVLSLAVSLRSAALFVFLFATATTYAHLLVPFHHQHLHSHAARSLHARSASSVTIPVAASRGHAFVVNVTVGTPPQPLSLLLAPSSPHTWLPKAEAMPCTTGHDSFEGFRSSEGASGSSACSLGVFASSKSSTYQTAEQAYLNFVVAYTNTITVTGVNMTDKFVLGDIAIDDLSMGLVDSSPNQQWVGMLGLGNDATTNYPRPSSRYRPNFVDRLVSSGKIASPAYSIWLNDPEGKSGSLLLGAIDTSRYEGDLVRLKAAKDPYDVFPSAFRVPLTTVNIEGGDSNFKYGSDTQPPITASLSPAETISYFPDELAEGIFAASGATWNDTIQRATIPCQDTNTKRAKTTLRFQLEGPEGPVLNVRLADLVMAREVSNWELAYDKSATLNRNTCLFGIQKIPPSLRGATDKDPQYNIGSSLLRRTYMVFDAANKDVAIASVSAAANKPSAIVPFEKQGARVPSSRFYCVGDDISCGGETNGELGSSTTPDSESTNPDASADKKDDNWKKIVIGVVVPIGALLILVPVIWFLLKKRRQKKLERNLMSSASKSTLRRDADTDSEHEANSFRDDEYGVKVTVSVTGKVEMRKDPPPLSPGLPSPGIGGPREKRRPPELFLGIPGGLRLIPEDRLSKSSGGNSDHSGGGRSNGSGSPSPWRKEFWDGVGK</sequence>
<keyword evidence="5" id="KW-0645">Protease</keyword>
<dbReference type="InterPro" id="IPR001461">
    <property type="entry name" value="Aspartic_peptidase_A1"/>
</dbReference>
<protein>
    <submittedName>
        <fullName evidence="5">Aspartic protease</fullName>
    </submittedName>
</protein>
<evidence type="ECO:0000256" key="3">
    <source>
        <dbReference type="SAM" id="Phobius"/>
    </source>
</evidence>
<feature type="region of interest" description="Disordered" evidence="2">
    <location>
        <begin position="479"/>
        <end position="502"/>
    </location>
</feature>
<keyword evidence="3" id="KW-0812">Transmembrane</keyword>
<keyword evidence="3" id="KW-0472">Membrane</keyword>
<dbReference type="InterPro" id="IPR021109">
    <property type="entry name" value="Peptidase_aspartic_dom_sf"/>
</dbReference>